<reference evidence="2" key="1">
    <citation type="journal article" date="2019" name="Int. J. Syst. Evol. Microbiol.">
        <title>The Global Catalogue of Microorganisms (GCM) 10K type strain sequencing project: providing services to taxonomists for standard genome sequencing and annotation.</title>
        <authorList>
            <consortium name="The Broad Institute Genomics Platform"/>
            <consortium name="The Broad Institute Genome Sequencing Center for Infectious Disease"/>
            <person name="Wu L."/>
            <person name="Ma J."/>
        </authorList>
    </citation>
    <scope>NUCLEOTIDE SEQUENCE [LARGE SCALE GENOMIC DNA]</scope>
    <source>
        <strain evidence="2">JCM 18053</strain>
    </source>
</reference>
<dbReference type="InterPro" id="IPR017850">
    <property type="entry name" value="Alkaline_phosphatase_core_sf"/>
</dbReference>
<dbReference type="InterPro" id="IPR010869">
    <property type="entry name" value="DUF1501"/>
</dbReference>
<dbReference type="PANTHER" id="PTHR43737">
    <property type="entry name" value="BLL7424 PROTEIN"/>
    <property type="match status" value="1"/>
</dbReference>
<proteinExistence type="predicted"/>
<dbReference type="RefSeq" id="WP_345738667.1">
    <property type="nucleotide sequence ID" value="NZ_BAABIA010000011.1"/>
</dbReference>
<dbReference type="Pfam" id="PF07394">
    <property type="entry name" value="DUF1501"/>
    <property type="match status" value="1"/>
</dbReference>
<evidence type="ECO:0000313" key="1">
    <source>
        <dbReference type="EMBL" id="GAA5148557.1"/>
    </source>
</evidence>
<sequence length="485" mass="53652">MNMDLSSGLSQAQSRRHFLGSLGSGLTGVALQAMLAREAVGAGTWAPPDGLPMHAPKAKRVIWLFMRGGVSHMESFDPKPMLNRYAGKSIEETPFKEVLSPEKLKNVRVVVVNDANGQQRNVIYPMQTGYKRYGQCGVEISDWFPHIGSCADEIAFVRSMWTTDNNHGAQVQFASGRHMLEPRVPTLGAWVNYGLGTMTDDLPSFINMGPRYFDTRDGHYLGPAYDAVNLKVDPKNPLSFAKPEAEMTGPEQAAQFGMIHRLNQLTAQQYPGDRALLARMKSYDLAYRMQTAVPETLNLEDESAETQRLYGLDQKATEPFARQLLVARRLVERGVRFIQIQHGDGAAGAWDSHSGLRSSHSKLAEQVDKPISGLLKDLKQRGLLEDTLVVFATEFGRTPGTQGSDGRDHHPFAFSVWMAGGGIKGGTIHGASDELGFHAVEHPHYVTDIHATILHLLGLNPHRLEIPGRKRLERDFGKVIREIVA</sequence>
<gene>
    <name evidence="1" type="ORF">GCM10023213_45050</name>
</gene>
<name>A0ABP9PLS6_9BACT</name>
<dbReference type="EMBL" id="BAABIA010000011">
    <property type="protein sequence ID" value="GAA5148557.1"/>
    <property type="molecule type" value="Genomic_DNA"/>
</dbReference>
<accession>A0ABP9PLS6</accession>
<evidence type="ECO:0000313" key="2">
    <source>
        <dbReference type="Proteomes" id="UP001499852"/>
    </source>
</evidence>
<dbReference type="PANTHER" id="PTHR43737:SF1">
    <property type="entry name" value="DUF1501 DOMAIN-CONTAINING PROTEIN"/>
    <property type="match status" value="1"/>
</dbReference>
<dbReference type="PROSITE" id="PS51318">
    <property type="entry name" value="TAT"/>
    <property type="match status" value="1"/>
</dbReference>
<dbReference type="Proteomes" id="UP001499852">
    <property type="component" value="Unassembled WGS sequence"/>
</dbReference>
<protein>
    <submittedName>
        <fullName evidence="1">DUF1501 domain-containing protein</fullName>
    </submittedName>
</protein>
<organism evidence="1 2">
    <name type="scientific">Prosthecobacter algae</name>
    <dbReference type="NCBI Taxonomy" id="1144682"/>
    <lineage>
        <taxon>Bacteria</taxon>
        <taxon>Pseudomonadati</taxon>
        <taxon>Verrucomicrobiota</taxon>
        <taxon>Verrucomicrobiia</taxon>
        <taxon>Verrucomicrobiales</taxon>
        <taxon>Verrucomicrobiaceae</taxon>
        <taxon>Prosthecobacter</taxon>
    </lineage>
</organism>
<keyword evidence="2" id="KW-1185">Reference proteome</keyword>
<dbReference type="InterPro" id="IPR006311">
    <property type="entry name" value="TAT_signal"/>
</dbReference>
<dbReference type="SUPFAM" id="SSF53649">
    <property type="entry name" value="Alkaline phosphatase-like"/>
    <property type="match status" value="1"/>
</dbReference>
<comment type="caution">
    <text evidence="1">The sequence shown here is derived from an EMBL/GenBank/DDBJ whole genome shotgun (WGS) entry which is preliminary data.</text>
</comment>
<dbReference type="Gene3D" id="3.40.720.10">
    <property type="entry name" value="Alkaline Phosphatase, subunit A"/>
    <property type="match status" value="1"/>
</dbReference>